<feature type="transmembrane region" description="Helical" evidence="7">
    <location>
        <begin position="161"/>
        <end position="180"/>
    </location>
</feature>
<name>A0A3B0SAV5_9ZZZZ</name>
<evidence type="ECO:0000256" key="4">
    <source>
        <dbReference type="ARBA" id="ARBA00022692"/>
    </source>
</evidence>
<comment type="subcellular location">
    <subcellularLocation>
        <location evidence="1">Cell membrane</location>
        <topology evidence="1">Multi-pass membrane protein</topology>
    </subcellularLocation>
</comment>
<evidence type="ECO:0000256" key="7">
    <source>
        <dbReference type="SAM" id="Phobius"/>
    </source>
</evidence>
<protein>
    <submittedName>
        <fullName evidence="8">NrfD protein</fullName>
    </submittedName>
</protein>
<dbReference type="InterPro" id="IPR005614">
    <property type="entry name" value="NrfD-like"/>
</dbReference>
<reference evidence="8" key="1">
    <citation type="submission" date="2018-06" db="EMBL/GenBank/DDBJ databases">
        <authorList>
            <person name="Zhirakovskaya E."/>
        </authorList>
    </citation>
    <scope>NUCLEOTIDE SEQUENCE</scope>
</reference>
<evidence type="ECO:0000313" key="8">
    <source>
        <dbReference type="EMBL" id="VAV99891.1"/>
    </source>
</evidence>
<keyword evidence="3" id="KW-1003">Cell membrane</keyword>
<evidence type="ECO:0000256" key="2">
    <source>
        <dbReference type="ARBA" id="ARBA00008929"/>
    </source>
</evidence>
<dbReference type="InterPro" id="IPR052049">
    <property type="entry name" value="Electron_transfer_protein"/>
</dbReference>
<sequence>MEHELTWGFPVIWYLFLAGLGAGALVTSCSLLLRGNNRASYFRYARYGAVLSLPTVAIGVALLVLELGSFQSGHWFRWINLYKTINLSPMSIGSWFLVIYFLVSAPYVLTFLVPNSHSTDRYARVRTFLAYPCIALGIGVAVYTGILLGAMPSRPLWNSPILAMLFLISAISTGIAAVLLSEWISDKIGTAKWCADKFGWDKDRDKSDHTDAAYILAATDAIFISFEILVIFLYYMYAHLTVGNVEMAIKVFEPGGELAGFLWFGVVGLGLLVPLLIESKNILPKLLGRGTYSHSGMMVFTIPILVIAGGFFLRYVIVIGGQIAKLAGI</sequence>
<proteinExistence type="inferred from homology"/>
<evidence type="ECO:0000256" key="6">
    <source>
        <dbReference type="ARBA" id="ARBA00023136"/>
    </source>
</evidence>
<keyword evidence="6 7" id="KW-0472">Membrane</keyword>
<feature type="transmembrane region" description="Helical" evidence="7">
    <location>
        <begin position="92"/>
        <end position="113"/>
    </location>
</feature>
<feature type="transmembrane region" description="Helical" evidence="7">
    <location>
        <begin position="125"/>
        <end position="149"/>
    </location>
</feature>
<gene>
    <name evidence="8" type="ORF">MNBD_ALPHA02-2054</name>
</gene>
<evidence type="ECO:0000256" key="3">
    <source>
        <dbReference type="ARBA" id="ARBA00022475"/>
    </source>
</evidence>
<feature type="transmembrane region" description="Helical" evidence="7">
    <location>
        <begin position="212"/>
        <end position="238"/>
    </location>
</feature>
<organism evidence="8">
    <name type="scientific">hydrothermal vent metagenome</name>
    <dbReference type="NCBI Taxonomy" id="652676"/>
    <lineage>
        <taxon>unclassified sequences</taxon>
        <taxon>metagenomes</taxon>
        <taxon>ecological metagenomes</taxon>
    </lineage>
</organism>
<dbReference type="GO" id="GO:0005886">
    <property type="term" value="C:plasma membrane"/>
    <property type="evidence" value="ECO:0007669"/>
    <property type="project" value="UniProtKB-SubCell"/>
</dbReference>
<evidence type="ECO:0000256" key="5">
    <source>
        <dbReference type="ARBA" id="ARBA00022989"/>
    </source>
</evidence>
<dbReference type="Gene3D" id="1.20.1630.10">
    <property type="entry name" value="Formate dehydrogenase/DMSO reductase domain"/>
    <property type="match status" value="1"/>
</dbReference>
<dbReference type="AlphaFoldDB" id="A0A3B0SAV5"/>
<feature type="transmembrane region" description="Helical" evidence="7">
    <location>
        <begin position="45"/>
        <end position="65"/>
    </location>
</feature>
<accession>A0A3B0SAV5</accession>
<feature type="transmembrane region" description="Helical" evidence="7">
    <location>
        <begin position="258"/>
        <end position="277"/>
    </location>
</feature>
<keyword evidence="5 7" id="KW-1133">Transmembrane helix</keyword>
<comment type="similarity">
    <text evidence="2">Belongs to the NrfD family.</text>
</comment>
<feature type="transmembrane region" description="Helical" evidence="7">
    <location>
        <begin position="298"/>
        <end position="317"/>
    </location>
</feature>
<evidence type="ECO:0000256" key="1">
    <source>
        <dbReference type="ARBA" id="ARBA00004651"/>
    </source>
</evidence>
<dbReference type="PANTHER" id="PTHR34856">
    <property type="entry name" value="PROTEIN NRFD"/>
    <property type="match status" value="1"/>
</dbReference>
<keyword evidence="4 7" id="KW-0812">Transmembrane</keyword>
<dbReference type="EMBL" id="UOED01000137">
    <property type="protein sequence ID" value="VAV99891.1"/>
    <property type="molecule type" value="Genomic_DNA"/>
</dbReference>
<feature type="transmembrane region" description="Helical" evidence="7">
    <location>
        <begin position="12"/>
        <end position="33"/>
    </location>
</feature>
<dbReference type="Pfam" id="PF03916">
    <property type="entry name" value="NrfD"/>
    <property type="match status" value="2"/>
</dbReference>
<dbReference type="PANTHER" id="PTHR34856:SF2">
    <property type="entry name" value="PROTEIN NRFD"/>
    <property type="match status" value="1"/>
</dbReference>